<dbReference type="Proteomes" id="UP001165060">
    <property type="component" value="Unassembled WGS sequence"/>
</dbReference>
<evidence type="ECO:0000256" key="2">
    <source>
        <dbReference type="SAM" id="Phobius"/>
    </source>
</evidence>
<gene>
    <name evidence="4" type="ORF">TeGR_g13833</name>
</gene>
<keyword evidence="2" id="KW-0812">Transmembrane</keyword>
<feature type="transmembrane region" description="Helical" evidence="2">
    <location>
        <begin position="401"/>
        <end position="420"/>
    </location>
</feature>
<organism evidence="4 5">
    <name type="scientific">Tetraparma gracilis</name>
    <dbReference type="NCBI Taxonomy" id="2962635"/>
    <lineage>
        <taxon>Eukaryota</taxon>
        <taxon>Sar</taxon>
        <taxon>Stramenopiles</taxon>
        <taxon>Ochrophyta</taxon>
        <taxon>Bolidophyceae</taxon>
        <taxon>Parmales</taxon>
        <taxon>Triparmaceae</taxon>
        <taxon>Tetraparma</taxon>
    </lineage>
</organism>
<feature type="transmembrane region" description="Helical" evidence="2">
    <location>
        <begin position="507"/>
        <end position="527"/>
    </location>
</feature>
<dbReference type="SUPFAM" id="SSF55961">
    <property type="entry name" value="Bet v1-like"/>
    <property type="match status" value="1"/>
</dbReference>
<keyword evidence="2" id="KW-0472">Membrane</keyword>
<reference evidence="4 5" key="1">
    <citation type="journal article" date="2023" name="Commun. Biol.">
        <title>Genome analysis of Parmales, the sister group of diatoms, reveals the evolutionary specialization of diatoms from phago-mixotrophs to photoautotrophs.</title>
        <authorList>
            <person name="Ban H."/>
            <person name="Sato S."/>
            <person name="Yoshikawa S."/>
            <person name="Yamada K."/>
            <person name="Nakamura Y."/>
            <person name="Ichinomiya M."/>
            <person name="Sato N."/>
            <person name="Blanc-Mathieu R."/>
            <person name="Endo H."/>
            <person name="Kuwata A."/>
            <person name="Ogata H."/>
        </authorList>
    </citation>
    <scope>NUCLEOTIDE SEQUENCE [LARGE SCALE GENOMIC DNA]</scope>
</reference>
<feature type="compositionally biased region" description="Gly residues" evidence="1">
    <location>
        <begin position="823"/>
        <end position="833"/>
    </location>
</feature>
<feature type="transmembrane region" description="Helical" evidence="2">
    <location>
        <begin position="650"/>
        <end position="671"/>
    </location>
</feature>
<feature type="transmembrane region" description="Helical" evidence="2">
    <location>
        <begin position="608"/>
        <end position="629"/>
    </location>
</feature>
<evidence type="ECO:0000256" key="1">
    <source>
        <dbReference type="SAM" id="MobiDB-lite"/>
    </source>
</evidence>
<accession>A0ABQ6M3A5</accession>
<dbReference type="InterPro" id="IPR002913">
    <property type="entry name" value="START_lipid-bd_dom"/>
</dbReference>
<feature type="domain" description="START" evidence="3">
    <location>
        <begin position="115"/>
        <end position="222"/>
    </location>
</feature>
<comment type="caution">
    <text evidence="4">The sequence shown here is derived from an EMBL/GenBank/DDBJ whole genome shotgun (WGS) entry which is preliminary data.</text>
</comment>
<evidence type="ECO:0000259" key="3">
    <source>
        <dbReference type="Pfam" id="PF01852"/>
    </source>
</evidence>
<evidence type="ECO:0000313" key="4">
    <source>
        <dbReference type="EMBL" id="GMI18861.1"/>
    </source>
</evidence>
<sequence length="857" mass="94397">MSDADIDAKNQGKIRHSIHRTLSLTTSPYSEVDLEMLHRGSANLSIFSKALKGKPLKMPGQITTAEMAYKSGDSHVYGKATTVVRATPPQVLAYVLDYTRRTTASAIKDRERRMVSRVNDRVQLIYSVKASPPPLQPRDFLSRVVWRASEDGVLTIVSAPTTDDEYPVGKGVVRGRAPFTMTLSPGASEMETVAVRVVQIDYGGSIPASFSNALVRDSMVGLDRMRRTFMAARPLSAWDEADGRALGGDVTGQAVLPGLFADFVGLQEANRRYPFLSNLLSKAAENSLNLGGDCASPLSELSPDDGNRIGMALASSLAGTRSGPRQAVARWIRRFPALLQLDAEEVWFRSMMEVISKRLMSQVSWAAKRRLYTGAALSGLDMITDMNTARMYLSTPGCEQYAYGLFAMVGLCIFFQLITVKLQTRKKTWKVFFKESLIVLFALKPGVDAMRVASGREHEEGALFSPQVELVATKLQELVFEAVPGCVFQFYVLVVALSSNEHVGKQALVSLLVSALSAGYLSSTITWDYDTSYARRKNEPELYGLVGDGSRGSLLFLLMVLMSSLIMLGRCAAIALLIRASPLITAAYLLSDQLLFFFQRWIRNDFHFFLNLDGLWGLLGADLAIPFCLKTITDFTGLLQFRLPAVMGGVYWTFSFIQTQAITFVAVYVFYQSDSPKPFSQPSAWGLASACVALSLATFAAVLACAEAPYRHSFLSTVTGKAYVCSRFTREDRDDENKMDIHSYRKAMWVAIRPQVKTWTLANWERFERENLEWFNAAVIEQVDDDMIPSDSLSRLNKNASGGKRRRSSMSCRILGASQLEGRGAGEGEGGSTKRGLSVLGSSKVMPTMSGFKSVVA</sequence>
<keyword evidence="5" id="KW-1185">Reference proteome</keyword>
<protein>
    <recommendedName>
        <fullName evidence="3">START domain-containing protein</fullName>
    </recommendedName>
</protein>
<dbReference type="Gene3D" id="3.30.530.20">
    <property type="match status" value="1"/>
</dbReference>
<dbReference type="CDD" id="cd00177">
    <property type="entry name" value="START"/>
    <property type="match status" value="1"/>
</dbReference>
<feature type="transmembrane region" description="Helical" evidence="2">
    <location>
        <begin position="683"/>
        <end position="706"/>
    </location>
</feature>
<feature type="transmembrane region" description="Helical" evidence="2">
    <location>
        <begin position="554"/>
        <end position="578"/>
    </location>
</feature>
<keyword evidence="2" id="KW-1133">Transmembrane helix</keyword>
<dbReference type="EMBL" id="BRYB01003634">
    <property type="protein sequence ID" value="GMI18861.1"/>
    <property type="molecule type" value="Genomic_DNA"/>
</dbReference>
<feature type="region of interest" description="Disordered" evidence="1">
    <location>
        <begin position="821"/>
        <end position="840"/>
    </location>
</feature>
<dbReference type="Pfam" id="PF01852">
    <property type="entry name" value="START"/>
    <property type="match status" value="1"/>
</dbReference>
<evidence type="ECO:0000313" key="5">
    <source>
        <dbReference type="Proteomes" id="UP001165060"/>
    </source>
</evidence>
<dbReference type="InterPro" id="IPR023393">
    <property type="entry name" value="START-like_dom_sf"/>
</dbReference>
<name>A0ABQ6M3A5_9STRA</name>
<proteinExistence type="predicted"/>